<feature type="domain" description="VOC" evidence="1">
    <location>
        <begin position="1"/>
        <end position="77"/>
    </location>
</feature>
<evidence type="ECO:0000313" key="2">
    <source>
        <dbReference type="EMBL" id="PWZ27643.1"/>
    </source>
</evidence>
<dbReference type="Proteomes" id="UP000251960">
    <property type="component" value="Chromosome 4"/>
</dbReference>
<evidence type="ECO:0000313" key="3">
    <source>
        <dbReference type="Proteomes" id="UP000251960"/>
    </source>
</evidence>
<sequence>MATGSEASKAAEAVLDWHKQDNKRMLHAVYRVGDLDRTIKYAHGGKITRDPGPVKGGSTVIAFAQDPDGYMFELIQRAETPEPLCQALGMKLLRKKDVAIGTNDVYKSAEAVDLATKELVLVDNTDFVRELQ</sequence>
<dbReference type="InterPro" id="IPR004360">
    <property type="entry name" value="Glyas_Fos-R_dOase_dom"/>
</dbReference>
<name>A0A3L6F451_MAIZE</name>
<reference evidence="2 3" key="1">
    <citation type="journal article" date="2018" name="Nat. Genet.">
        <title>Extensive intraspecific gene order and gene structural variations between Mo17 and other maize genomes.</title>
        <authorList>
            <person name="Sun S."/>
            <person name="Zhou Y."/>
            <person name="Chen J."/>
            <person name="Shi J."/>
            <person name="Zhao H."/>
            <person name="Zhao H."/>
            <person name="Song W."/>
            <person name="Zhang M."/>
            <person name="Cui Y."/>
            <person name="Dong X."/>
            <person name="Liu H."/>
            <person name="Ma X."/>
            <person name="Jiao Y."/>
            <person name="Wang B."/>
            <person name="Wei X."/>
            <person name="Stein J.C."/>
            <person name="Glaubitz J.C."/>
            <person name="Lu F."/>
            <person name="Yu G."/>
            <person name="Liang C."/>
            <person name="Fengler K."/>
            <person name="Li B."/>
            <person name="Rafalski A."/>
            <person name="Schnable P.S."/>
            <person name="Ware D.H."/>
            <person name="Buckler E.S."/>
            <person name="Lai J."/>
        </authorList>
    </citation>
    <scope>NUCLEOTIDE SEQUENCE [LARGE SCALE GENOMIC DNA]</scope>
    <source>
        <strain evidence="3">cv. Missouri 17</strain>
        <tissue evidence="2">Seedling</tissue>
    </source>
</reference>
<dbReference type="Pfam" id="PF00903">
    <property type="entry name" value="Glyoxalase"/>
    <property type="match status" value="1"/>
</dbReference>
<organism evidence="2 3">
    <name type="scientific">Zea mays</name>
    <name type="common">Maize</name>
    <dbReference type="NCBI Taxonomy" id="4577"/>
    <lineage>
        <taxon>Eukaryota</taxon>
        <taxon>Viridiplantae</taxon>
        <taxon>Streptophyta</taxon>
        <taxon>Embryophyta</taxon>
        <taxon>Tracheophyta</taxon>
        <taxon>Spermatophyta</taxon>
        <taxon>Magnoliopsida</taxon>
        <taxon>Liliopsida</taxon>
        <taxon>Poales</taxon>
        <taxon>Poaceae</taxon>
        <taxon>PACMAD clade</taxon>
        <taxon>Panicoideae</taxon>
        <taxon>Andropogonodae</taxon>
        <taxon>Andropogoneae</taxon>
        <taxon>Tripsacinae</taxon>
        <taxon>Zea</taxon>
    </lineage>
</organism>
<accession>A0A3L6F451</accession>
<protein>
    <submittedName>
        <fullName evidence="2">Lactoylglutathione lyase</fullName>
    </submittedName>
</protein>
<dbReference type="InterPro" id="IPR029068">
    <property type="entry name" value="Glyas_Bleomycin-R_OHBP_Dase"/>
</dbReference>
<dbReference type="EMBL" id="NCVQ01000005">
    <property type="protein sequence ID" value="PWZ27643.1"/>
    <property type="molecule type" value="Genomic_DNA"/>
</dbReference>
<keyword evidence="2" id="KW-0456">Lyase</keyword>
<proteinExistence type="predicted"/>
<dbReference type="ExpressionAtlas" id="A0A3L6F451">
    <property type="expression patterns" value="baseline and differential"/>
</dbReference>
<dbReference type="SUPFAM" id="SSF54593">
    <property type="entry name" value="Glyoxalase/Bleomycin resistance protein/Dihydroxybiphenyl dioxygenase"/>
    <property type="match status" value="1"/>
</dbReference>
<dbReference type="GO" id="GO:0016829">
    <property type="term" value="F:lyase activity"/>
    <property type="evidence" value="ECO:0007669"/>
    <property type="project" value="UniProtKB-KW"/>
</dbReference>
<dbReference type="InterPro" id="IPR037523">
    <property type="entry name" value="VOC_core"/>
</dbReference>
<dbReference type="PROSITE" id="PS51819">
    <property type="entry name" value="VOC"/>
    <property type="match status" value="1"/>
</dbReference>
<comment type="caution">
    <text evidence="2">The sequence shown here is derived from an EMBL/GenBank/DDBJ whole genome shotgun (WGS) entry which is preliminary data.</text>
</comment>
<evidence type="ECO:0000259" key="1">
    <source>
        <dbReference type="PROSITE" id="PS51819"/>
    </source>
</evidence>
<gene>
    <name evidence="2" type="primary">GLYI-11_1</name>
    <name evidence="2" type="ORF">Zm00014a_009468</name>
</gene>
<dbReference type="Gene3D" id="3.10.180.10">
    <property type="entry name" value="2,3-Dihydroxybiphenyl 1,2-Dioxygenase, domain 1"/>
    <property type="match status" value="2"/>
</dbReference>
<dbReference type="AlphaFoldDB" id="A0A3L6F451"/>
<dbReference type="PANTHER" id="PTHR46036:SF2">
    <property type="entry name" value="LACTOYLGLUTATHIONE LYASE GLX1"/>
    <property type="match status" value="1"/>
</dbReference>
<dbReference type="PANTHER" id="PTHR46036">
    <property type="entry name" value="LACTOYLGLUTATHIONE LYASE"/>
    <property type="match status" value="1"/>
</dbReference>